<feature type="domain" description="BDI-0842-like" evidence="1">
    <location>
        <begin position="4"/>
        <end position="82"/>
    </location>
</feature>
<organism evidence="2 3">
    <name type="scientific">Adhaeribacter radiodurans</name>
    <dbReference type="NCBI Taxonomy" id="2745197"/>
    <lineage>
        <taxon>Bacteria</taxon>
        <taxon>Pseudomonadati</taxon>
        <taxon>Bacteroidota</taxon>
        <taxon>Cytophagia</taxon>
        <taxon>Cytophagales</taxon>
        <taxon>Hymenobacteraceae</taxon>
        <taxon>Adhaeribacter</taxon>
    </lineage>
</organism>
<evidence type="ECO:0000259" key="1">
    <source>
        <dbReference type="Pfam" id="PF21903"/>
    </source>
</evidence>
<dbReference type="Pfam" id="PF21903">
    <property type="entry name" value="BDI_0842"/>
    <property type="match status" value="1"/>
</dbReference>
<dbReference type="RefSeq" id="WP_182416061.1">
    <property type="nucleotide sequence ID" value="NZ_CP055153.1"/>
</dbReference>
<dbReference type="InterPro" id="IPR054102">
    <property type="entry name" value="BDI_0842-like"/>
</dbReference>
<proteinExistence type="predicted"/>
<dbReference type="KEGG" id="add:HUW48_12890"/>
<dbReference type="AlphaFoldDB" id="A0A7L7L905"/>
<dbReference type="EMBL" id="CP055153">
    <property type="protein sequence ID" value="QMU28879.1"/>
    <property type="molecule type" value="Genomic_DNA"/>
</dbReference>
<dbReference type="Gene3D" id="3.30.300.300">
    <property type="match status" value="1"/>
</dbReference>
<evidence type="ECO:0000313" key="2">
    <source>
        <dbReference type="EMBL" id="QMU28879.1"/>
    </source>
</evidence>
<dbReference type="Proteomes" id="UP000514509">
    <property type="component" value="Chromosome"/>
</dbReference>
<reference evidence="2 3" key="2">
    <citation type="submission" date="2020-08" db="EMBL/GenBank/DDBJ databases">
        <title>Adhaeribacter dokdonensis sp. nov., isolated from the rhizosphere of Elymus tsukushiensis, a plant native to the Dokdo Islands, Republic of Korea.</title>
        <authorList>
            <person name="Ghim S.Y."/>
        </authorList>
    </citation>
    <scope>NUCLEOTIDE SEQUENCE [LARGE SCALE GENOMIC DNA]</scope>
    <source>
        <strain evidence="2 3">KUDC8001</strain>
    </source>
</reference>
<reference evidence="2 3" key="1">
    <citation type="submission" date="2020-06" db="EMBL/GenBank/DDBJ databases">
        <authorList>
            <person name="Hwang Y.J."/>
        </authorList>
    </citation>
    <scope>NUCLEOTIDE SEQUENCE [LARGE SCALE GENOMIC DNA]</scope>
    <source>
        <strain evidence="2 3">KUDC8001</strain>
    </source>
</reference>
<gene>
    <name evidence="2" type="ORF">HUW48_12890</name>
</gene>
<sequence>MSIKAFLNTIKNNPAIVRAIYTEQGYLAIIVANDGEDKTEMAMYYCDLANSENVYLGGVVILDAADTKYGKSYAYGTELGEASCH</sequence>
<name>A0A7L7L905_9BACT</name>
<keyword evidence="3" id="KW-1185">Reference proteome</keyword>
<evidence type="ECO:0000313" key="3">
    <source>
        <dbReference type="Proteomes" id="UP000514509"/>
    </source>
</evidence>
<accession>A0A7L7L905</accession>
<protein>
    <recommendedName>
        <fullName evidence="1">BDI-0842-like domain-containing protein</fullName>
    </recommendedName>
</protein>